<reference evidence="1 2" key="1">
    <citation type="journal article" date="2017" name="Mol. Ecol.">
        <title>Comparative and population genomic landscape of Phellinus noxius: A hypervariable fungus causing root rot in trees.</title>
        <authorList>
            <person name="Chung C.L."/>
            <person name="Lee T.J."/>
            <person name="Akiba M."/>
            <person name="Lee H.H."/>
            <person name="Kuo T.H."/>
            <person name="Liu D."/>
            <person name="Ke H.M."/>
            <person name="Yokoi T."/>
            <person name="Roa M.B."/>
            <person name="Lu M.J."/>
            <person name="Chang Y.Y."/>
            <person name="Ann P.J."/>
            <person name="Tsai J.N."/>
            <person name="Chen C.Y."/>
            <person name="Tzean S.S."/>
            <person name="Ota Y."/>
            <person name="Hattori T."/>
            <person name="Sahashi N."/>
            <person name="Liou R.F."/>
            <person name="Kikuchi T."/>
            <person name="Tsai I.J."/>
        </authorList>
    </citation>
    <scope>NUCLEOTIDE SEQUENCE [LARGE SCALE GENOMIC DNA]</scope>
    <source>
        <strain evidence="1 2">FFPRI411160</strain>
    </source>
</reference>
<comment type="caution">
    <text evidence="1">The sequence shown here is derived from an EMBL/GenBank/DDBJ whole genome shotgun (WGS) entry which is preliminary data.</text>
</comment>
<proteinExistence type="predicted"/>
<sequence>MVFVCVLLYTRLWTIALSVALAALILATCKDNLLRDTLIPGIRDIIGTCTSSKDLRIGCQNDVACNQANRPKIVNARSITAGSGGQGGTGVGHGHGLASSGSGTGGPGAIGGSINIY</sequence>
<gene>
    <name evidence="1" type="ORF">PNOK_0970000</name>
</gene>
<name>A0A286U503_9AGAM</name>
<dbReference type="EMBL" id="NBII01000012">
    <property type="protein sequence ID" value="PAV14622.1"/>
    <property type="molecule type" value="Genomic_DNA"/>
</dbReference>
<protein>
    <submittedName>
        <fullName evidence="1">Uncharacterized protein</fullName>
    </submittedName>
</protein>
<dbReference type="Proteomes" id="UP000217199">
    <property type="component" value="Unassembled WGS sequence"/>
</dbReference>
<dbReference type="AlphaFoldDB" id="A0A286U503"/>
<keyword evidence="2" id="KW-1185">Reference proteome</keyword>
<organism evidence="1 2">
    <name type="scientific">Pyrrhoderma noxium</name>
    <dbReference type="NCBI Taxonomy" id="2282107"/>
    <lineage>
        <taxon>Eukaryota</taxon>
        <taxon>Fungi</taxon>
        <taxon>Dikarya</taxon>
        <taxon>Basidiomycota</taxon>
        <taxon>Agaricomycotina</taxon>
        <taxon>Agaricomycetes</taxon>
        <taxon>Hymenochaetales</taxon>
        <taxon>Hymenochaetaceae</taxon>
        <taxon>Pyrrhoderma</taxon>
    </lineage>
</organism>
<accession>A0A286U503</accession>
<evidence type="ECO:0000313" key="1">
    <source>
        <dbReference type="EMBL" id="PAV14622.1"/>
    </source>
</evidence>
<dbReference type="InParanoid" id="A0A286U503"/>
<evidence type="ECO:0000313" key="2">
    <source>
        <dbReference type="Proteomes" id="UP000217199"/>
    </source>
</evidence>